<name>A0AAD4DCE4_9FUNG</name>
<reference evidence="1" key="1">
    <citation type="journal article" date="2020" name="Fungal Divers.">
        <title>Resolving the Mortierellaceae phylogeny through synthesis of multi-gene phylogenetics and phylogenomics.</title>
        <authorList>
            <person name="Vandepol N."/>
            <person name="Liber J."/>
            <person name="Desiro A."/>
            <person name="Na H."/>
            <person name="Kennedy M."/>
            <person name="Barry K."/>
            <person name="Grigoriev I.V."/>
            <person name="Miller A.N."/>
            <person name="O'Donnell K."/>
            <person name="Stajich J.E."/>
            <person name="Bonito G."/>
        </authorList>
    </citation>
    <scope>NUCLEOTIDE SEQUENCE</scope>
    <source>
        <strain evidence="1">NRRL 28262</strain>
    </source>
</reference>
<sequence length="70" mass="7957">MTPLLRRSAEIKPVVLSAVTIIYEHKDKNYEDAWDFYLKATQAGGFKARIVLGSKCLNGELLQDLEMTKK</sequence>
<accession>A0AAD4DCE4</accession>
<organism evidence="1 2">
    <name type="scientific">Linnemannia exigua</name>
    <dbReference type="NCBI Taxonomy" id="604196"/>
    <lineage>
        <taxon>Eukaryota</taxon>
        <taxon>Fungi</taxon>
        <taxon>Fungi incertae sedis</taxon>
        <taxon>Mucoromycota</taxon>
        <taxon>Mortierellomycotina</taxon>
        <taxon>Mortierellomycetes</taxon>
        <taxon>Mortierellales</taxon>
        <taxon>Mortierellaceae</taxon>
        <taxon>Linnemannia</taxon>
    </lineage>
</organism>
<evidence type="ECO:0000313" key="2">
    <source>
        <dbReference type="Proteomes" id="UP001194580"/>
    </source>
</evidence>
<dbReference type="EMBL" id="JAAAIL010000591">
    <property type="protein sequence ID" value="KAG0274536.1"/>
    <property type="molecule type" value="Genomic_DNA"/>
</dbReference>
<protein>
    <submittedName>
        <fullName evidence="1">Uncharacterized protein</fullName>
    </submittedName>
</protein>
<proteinExistence type="predicted"/>
<gene>
    <name evidence="1" type="ORF">BGZ95_009689</name>
</gene>
<comment type="caution">
    <text evidence="1">The sequence shown here is derived from an EMBL/GenBank/DDBJ whole genome shotgun (WGS) entry which is preliminary data.</text>
</comment>
<dbReference type="Proteomes" id="UP001194580">
    <property type="component" value="Unassembled WGS sequence"/>
</dbReference>
<keyword evidence="2" id="KW-1185">Reference proteome</keyword>
<evidence type="ECO:0000313" key="1">
    <source>
        <dbReference type="EMBL" id="KAG0274536.1"/>
    </source>
</evidence>
<dbReference type="AlphaFoldDB" id="A0AAD4DCE4"/>